<dbReference type="InterPro" id="IPR029044">
    <property type="entry name" value="Nucleotide-diphossugar_trans"/>
</dbReference>
<evidence type="ECO:0000259" key="3">
    <source>
        <dbReference type="Pfam" id="PF00535"/>
    </source>
</evidence>
<dbReference type="InterPro" id="IPR001173">
    <property type="entry name" value="Glyco_trans_2-like"/>
</dbReference>
<organism evidence="4">
    <name type="scientific">Enterobacter cloacae</name>
    <dbReference type="NCBI Taxonomy" id="550"/>
    <lineage>
        <taxon>Bacteria</taxon>
        <taxon>Pseudomonadati</taxon>
        <taxon>Pseudomonadota</taxon>
        <taxon>Gammaproteobacteria</taxon>
        <taxon>Enterobacterales</taxon>
        <taxon>Enterobacteriaceae</taxon>
        <taxon>Enterobacter</taxon>
        <taxon>Enterobacter cloacae complex</taxon>
    </lineage>
</organism>
<name>A0A6B9XYR6_ENTCL</name>
<dbReference type="EMBL" id="MK595726">
    <property type="protein sequence ID" value="QHR93228.1"/>
    <property type="molecule type" value="Genomic_DNA"/>
</dbReference>
<dbReference type="Gene3D" id="3.90.550.10">
    <property type="entry name" value="Spore Coat Polysaccharide Biosynthesis Protein SpsA, Chain A"/>
    <property type="match status" value="1"/>
</dbReference>
<feature type="domain" description="Glycosyltransferase 2-like" evidence="3">
    <location>
        <begin position="5"/>
        <end position="164"/>
    </location>
</feature>
<evidence type="ECO:0000256" key="2">
    <source>
        <dbReference type="ARBA" id="ARBA00022679"/>
    </source>
</evidence>
<reference evidence="4" key="1">
    <citation type="submission" date="2019-03" db="EMBL/GenBank/DDBJ databases">
        <title>Genetic characterization of the O-antigen and development of a molecular serotyping scheme for Enterobacter cloacae.</title>
        <authorList>
            <person name="Li Y."/>
            <person name="Huang J."/>
            <person name="Wang X."/>
            <person name="Xu C."/>
            <person name="Han T."/>
            <person name="Guo X."/>
        </authorList>
    </citation>
    <scope>NUCLEOTIDE SEQUENCE</scope>
    <source>
        <strain evidence="4">NCTC 11583</strain>
    </source>
</reference>
<dbReference type="CDD" id="cd00761">
    <property type="entry name" value="Glyco_tranf_GTA_type"/>
    <property type="match status" value="1"/>
</dbReference>
<sequence length="322" mass="37304">MSDVSFIIPVYNVSAYLRDFFSPFRSCTLSCEIIFIDDGSTDSSAEILQQFAVADQRVIVLHKENGGVSTARNYGISHATGKFISCLDPDDLLSPVFFKYLEESIKKFNDVDTIIYNYEKFHDGKKPKNSNHDFNHSLLESVPKKNLSAMHNYPWIRVVRRDFYNNNLFPEGIIYEDSVTIPLLNAKAVNVLKINEVLYYYRVRKDSLTNFNVLQNMELVSALSLLEERVNEFKQYRPNLYSCVAHLSRSALITLYKISEINKSSHILRESQRIIYTKFNRYPLSTILQCDASCPDKICFALLKMNKIGFFCFKILYKFISK</sequence>
<evidence type="ECO:0000256" key="1">
    <source>
        <dbReference type="ARBA" id="ARBA00022676"/>
    </source>
</evidence>
<evidence type="ECO:0000313" key="4">
    <source>
        <dbReference type="EMBL" id="QHR93228.1"/>
    </source>
</evidence>
<protein>
    <submittedName>
        <fullName evidence="4">Putative glycosyltransferase EpsJ</fullName>
    </submittedName>
</protein>
<dbReference type="SUPFAM" id="SSF53448">
    <property type="entry name" value="Nucleotide-diphospho-sugar transferases"/>
    <property type="match status" value="1"/>
</dbReference>
<proteinExistence type="predicted"/>
<keyword evidence="1" id="KW-0328">Glycosyltransferase</keyword>
<keyword evidence="2 4" id="KW-0808">Transferase</keyword>
<dbReference type="PANTHER" id="PTHR22916">
    <property type="entry name" value="GLYCOSYLTRANSFERASE"/>
    <property type="match status" value="1"/>
</dbReference>
<accession>A0A6B9XYR6</accession>
<dbReference type="AlphaFoldDB" id="A0A6B9XYR6"/>
<dbReference type="GO" id="GO:0016758">
    <property type="term" value="F:hexosyltransferase activity"/>
    <property type="evidence" value="ECO:0007669"/>
    <property type="project" value="UniProtKB-ARBA"/>
</dbReference>
<dbReference type="Pfam" id="PF00535">
    <property type="entry name" value="Glycos_transf_2"/>
    <property type="match status" value="1"/>
</dbReference>
<dbReference type="PANTHER" id="PTHR22916:SF51">
    <property type="entry name" value="GLYCOSYLTRANSFERASE EPSH-RELATED"/>
    <property type="match status" value="1"/>
</dbReference>